<dbReference type="KEGG" id="ehx:EMIHUDRAFT_196085"/>
<sequence length="141" mass="14911">MNFGFLARNPIPIIRPAGVCDEERSERGIRVIRSLPPKRKRLEQGNCHRGRCGAPGGTVRSSFLVLVSDFFQVIARDPKAKCANGSGCKYIHDGTGATPTPTPADPLADRIAAAKAAIAPGTPPSLGKRAKPPTPNSSDDL</sequence>
<proteinExistence type="predicted"/>
<dbReference type="PaxDb" id="2903-EOD18046"/>
<dbReference type="GeneID" id="19046047"/>
<name>A0A0D3J3G1_EMIH1</name>
<reference evidence="3" key="1">
    <citation type="journal article" date="2013" name="Nature">
        <title>Pan genome of the phytoplankton Emiliania underpins its global distribution.</title>
        <authorList>
            <person name="Read B.A."/>
            <person name="Kegel J."/>
            <person name="Klute M.J."/>
            <person name="Kuo A."/>
            <person name="Lefebvre S.C."/>
            <person name="Maumus F."/>
            <person name="Mayer C."/>
            <person name="Miller J."/>
            <person name="Monier A."/>
            <person name="Salamov A."/>
            <person name="Young J."/>
            <person name="Aguilar M."/>
            <person name="Claverie J.M."/>
            <person name="Frickenhaus S."/>
            <person name="Gonzalez K."/>
            <person name="Herman E.K."/>
            <person name="Lin Y.C."/>
            <person name="Napier J."/>
            <person name="Ogata H."/>
            <person name="Sarno A.F."/>
            <person name="Shmutz J."/>
            <person name="Schroeder D."/>
            <person name="de Vargas C."/>
            <person name="Verret F."/>
            <person name="von Dassow P."/>
            <person name="Valentin K."/>
            <person name="Van de Peer Y."/>
            <person name="Wheeler G."/>
            <person name="Dacks J.B."/>
            <person name="Delwiche C.F."/>
            <person name="Dyhrman S.T."/>
            <person name="Glockner G."/>
            <person name="John U."/>
            <person name="Richards T."/>
            <person name="Worden A.Z."/>
            <person name="Zhang X."/>
            <person name="Grigoriev I.V."/>
            <person name="Allen A.E."/>
            <person name="Bidle K."/>
            <person name="Borodovsky M."/>
            <person name="Bowler C."/>
            <person name="Brownlee C."/>
            <person name="Cock J.M."/>
            <person name="Elias M."/>
            <person name="Gladyshev V.N."/>
            <person name="Groth M."/>
            <person name="Guda C."/>
            <person name="Hadaegh A."/>
            <person name="Iglesias-Rodriguez M.D."/>
            <person name="Jenkins J."/>
            <person name="Jones B.M."/>
            <person name="Lawson T."/>
            <person name="Leese F."/>
            <person name="Lindquist E."/>
            <person name="Lobanov A."/>
            <person name="Lomsadze A."/>
            <person name="Malik S.B."/>
            <person name="Marsh M.E."/>
            <person name="Mackinder L."/>
            <person name="Mock T."/>
            <person name="Mueller-Roeber B."/>
            <person name="Pagarete A."/>
            <person name="Parker M."/>
            <person name="Probert I."/>
            <person name="Quesneville H."/>
            <person name="Raines C."/>
            <person name="Rensing S.A."/>
            <person name="Riano-Pachon D.M."/>
            <person name="Richier S."/>
            <person name="Rokitta S."/>
            <person name="Shiraiwa Y."/>
            <person name="Soanes D.M."/>
            <person name="van der Giezen M."/>
            <person name="Wahlund T.M."/>
            <person name="Williams B."/>
            <person name="Wilson W."/>
            <person name="Wolfe G."/>
            <person name="Wurch L.L."/>
        </authorList>
    </citation>
    <scope>NUCLEOTIDE SEQUENCE</scope>
</reference>
<evidence type="ECO:0000313" key="3">
    <source>
        <dbReference type="Proteomes" id="UP000013827"/>
    </source>
</evidence>
<keyword evidence="3" id="KW-1185">Reference proteome</keyword>
<reference evidence="2" key="2">
    <citation type="submission" date="2024-10" db="UniProtKB">
        <authorList>
            <consortium name="EnsemblProtists"/>
        </authorList>
    </citation>
    <scope>IDENTIFICATION</scope>
</reference>
<evidence type="ECO:0000256" key="1">
    <source>
        <dbReference type="SAM" id="MobiDB-lite"/>
    </source>
</evidence>
<feature type="region of interest" description="Disordered" evidence="1">
    <location>
        <begin position="118"/>
        <end position="141"/>
    </location>
</feature>
<dbReference type="HOGENOM" id="CLU_1828962_0_0_1"/>
<dbReference type="AlphaFoldDB" id="A0A0D3J3G1"/>
<protein>
    <recommendedName>
        <fullName evidence="4">C3H1-type domain-containing protein</fullName>
    </recommendedName>
</protein>
<accession>A0A0D3J3G1</accession>
<organism evidence="2 3">
    <name type="scientific">Emiliania huxleyi (strain CCMP1516)</name>
    <dbReference type="NCBI Taxonomy" id="280463"/>
    <lineage>
        <taxon>Eukaryota</taxon>
        <taxon>Haptista</taxon>
        <taxon>Haptophyta</taxon>
        <taxon>Prymnesiophyceae</taxon>
        <taxon>Isochrysidales</taxon>
        <taxon>Noelaerhabdaceae</taxon>
        <taxon>Emiliania</taxon>
    </lineage>
</organism>
<dbReference type="RefSeq" id="XP_005770475.1">
    <property type="nucleotide sequence ID" value="XM_005770418.1"/>
</dbReference>
<evidence type="ECO:0000313" key="2">
    <source>
        <dbReference type="EnsemblProtists" id="EOD18046"/>
    </source>
</evidence>
<evidence type="ECO:0008006" key="4">
    <source>
        <dbReference type="Google" id="ProtNLM"/>
    </source>
</evidence>
<dbReference type="Proteomes" id="UP000013827">
    <property type="component" value="Unassembled WGS sequence"/>
</dbReference>
<dbReference type="EnsemblProtists" id="EOD18046">
    <property type="protein sequence ID" value="EOD18046"/>
    <property type="gene ID" value="EMIHUDRAFT_196085"/>
</dbReference>